<name>A0A835UHN3_VANPL</name>
<evidence type="ECO:0000313" key="5">
    <source>
        <dbReference type="EMBL" id="KAG0462694.1"/>
    </source>
</evidence>
<dbReference type="EMBL" id="JADCNL010000011">
    <property type="protein sequence ID" value="KAG0461230.1"/>
    <property type="molecule type" value="Genomic_DNA"/>
</dbReference>
<feature type="compositionally biased region" description="Basic and acidic residues" evidence="2">
    <location>
        <begin position="84"/>
        <end position="95"/>
    </location>
</feature>
<dbReference type="GO" id="GO:0006950">
    <property type="term" value="P:response to stress"/>
    <property type="evidence" value="ECO:0007669"/>
    <property type="project" value="UniProtKB-ARBA"/>
</dbReference>
<dbReference type="Proteomes" id="UP000636800">
    <property type="component" value="Chromosome 11"/>
</dbReference>
<feature type="domain" description="Thioredoxin" evidence="3">
    <location>
        <begin position="602"/>
        <end position="669"/>
    </location>
</feature>
<dbReference type="GO" id="GO:0005737">
    <property type="term" value="C:cytoplasm"/>
    <property type="evidence" value="ECO:0007669"/>
    <property type="project" value="TreeGrafter"/>
</dbReference>
<dbReference type="EMBL" id="JADCNM010000011">
    <property type="protein sequence ID" value="KAG0462694.1"/>
    <property type="molecule type" value="Genomic_DNA"/>
</dbReference>
<dbReference type="PROSITE" id="PS50005">
    <property type="entry name" value="TPR"/>
    <property type="match status" value="3"/>
</dbReference>
<keyword evidence="6" id="KW-1185">Reference proteome</keyword>
<evidence type="ECO:0000313" key="7">
    <source>
        <dbReference type="Proteomes" id="UP000639772"/>
    </source>
</evidence>
<dbReference type="Gene3D" id="1.25.40.10">
    <property type="entry name" value="Tetratricopeptide repeat domain"/>
    <property type="match status" value="1"/>
</dbReference>
<dbReference type="InterPro" id="IPR011990">
    <property type="entry name" value="TPR-like_helical_dom_sf"/>
</dbReference>
<evidence type="ECO:0000313" key="6">
    <source>
        <dbReference type="Proteomes" id="UP000636800"/>
    </source>
</evidence>
<organism evidence="4 6">
    <name type="scientific">Vanilla planifolia</name>
    <name type="common">Vanilla</name>
    <dbReference type="NCBI Taxonomy" id="51239"/>
    <lineage>
        <taxon>Eukaryota</taxon>
        <taxon>Viridiplantae</taxon>
        <taxon>Streptophyta</taxon>
        <taxon>Embryophyta</taxon>
        <taxon>Tracheophyta</taxon>
        <taxon>Spermatophyta</taxon>
        <taxon>Magnoliopsida</taxon>
        <taxon>Liliopsida</taxon>
        <taxon>Asparagales</taxon>
        <taxon>Orchidaceae</taxon>
        <taxon>Vanilloideae</taxon>
        <taxon>Vanilleae</taxon>
        <taxon>Vanilla</taxon>
    </lineage>
</organism>
<feature type="repeat" description="TPR" evidence="1">
    <location>
        <begin position="213"/>
        <end position="246"/>
    </location>
</feature>
<feature type="repeat" description="TPR" evidence="1">
    <location>
        <begin position="405"/>
        <end position="438"/>
    </location>
</feature>
<dbReference type="AlphaFoldDB" id="A0A835UHN3"/>
<keyword evidence="1" id="KW-0802">TPR repeat</keyword>
<dbReference type="Pfam" id="PF00085">
    <property type="entry name" value="Thioredoxin"/>
    <property type="match status" value="1"/>
</dbReference>
<feature type="compositionally biased region" description="Low complexity" evidence="2">
    <location>
        <begin position="52"/>
        <end position="75"/>
    </location>
</feature>
<dbReference type="Proteomes" id="UP000639772">
    <property type="component" value="Chromosome 11"/>
</dbReference>
<gene>
    <name evidence="5" type="ORF">HPP92_021170</name>
    <name evidence="4" type="ORF">HPP92_021527</name>
</gene>
<dbReference type="OrthoDB" id="2121326at2759"/>
<dbReference type="InterPro" id="IPR019734">
    <property type="entry name" value="TPR_rpt"/>
</dbReference>
<comment type="caution">
    <text evidence="4">The sequence shown here is derived from an EMBL/GenBank/DDBJ whole genome shotgun (WGS) entry which is preliminary data.</text>
</comment>
<sequence>MSMPGDKRGKSEKRFLSESISDRFETAVNFEDNKPDTKKFADVGSPVSPLRATGGATVATTSSSSSSESFSGKTTLTNAATSDVKSDGDRTRSHSGELSGSNDGSPKPRRGHRRYVPGQMVFSSTVSAGEGSGTCASSLATNVLPVGNICPSGKIGKIGMMSRSTARSDKLGSGTGNYGHGSIIRGGASVVAKSSGGGEMPTLANSRLRKVNPEEVTKAGNEHYKEGQFAEALRFYDQAVEMCPGNAACRNNRAAALTGLGRLWEAVKECEEAILVDPSYVKSHHRLACLHLRLGQVENAQRHLFLTEQQPELAEMHQVEMVAKHIGRCSDARRNGDWKSALREVDAAIAGGADSSSLLTALRAESLLRLHHLEDADSTLSKASKYGVQSPSSSHTKFLGMLSCSYIFFVQAQVEMALGRFENAMAAAEKAKQMDPHNEEVAVTWKNVKSASRARIQGNEFFKTGNFAEASAAYGEGLKYDPSNPVLYCNRAACRFKLGQWERSLEDCNEALRILPSYTKALLRRAASFAKLERWLEAVRDYEVLRKELPADNEVAEALFHAQVALKMIKGEEVSNTKFGGEVQKIAGLEQLQATISLPGVSVVCFMASSNQQCIQTTKLLDSRSVRYPSLTFLKVDVYESPEVANVENVRIVPTIKIYKNGMKMKEMICPSMQVLELALRHYGI</sequence>
<dbReference type="InterPro" id="IPR044534">
    <property type="entry name" value="TTL1-4"/>
</dbReference>
<dbReference type="Pfam" id="PF13181">
    <property type="entry name" value="TPR_8"/>
    <property type="match status" value="1"/>
</dbReference>
<dbReference type="PANTHER" id="PTHR46050:SF29">
    <property type="entry name" value="TPR REPEAT-CONTAINING THIOREDOXIN TTL4"/>
    <property type="match status" value="1"/>
</dbReference>
<dbReference type="SUPFAM" id="SSF48452">
    <property type="entry name" value="TPR-like"/>
    <property type="match status" value="3"/>
</dbReference>
<evidence type="ECO:0000256" key="1">
    <source>
        <dbReference type="PROSITE-ProRule" id="PRU00339"/>
    </source>
</evidence>
<feature type="repeat" description="TPR" evidence="1">
    <location>
        <begin position="451"/>
        <end position="484"/>
    </location>
</feature>
<feature type="region of interest" description="Disordered" evidence="2">
    <location>
        <begin position="1"/>
        <end position="114"/>
    </location>
</feature>
<accession>A0A835UHN3</accession>
<dbReference type="SMART" id="SM00028">
    <property type="entry name" value="TPR"/>
    <property type="match status" value="6"/>
</dbReference>
<dbReference type="CDD" id="cd02947">
    <property type="entry name" value="TRX_family"/>
    <property type="match status" value="1"/>
</dbReference>
<dbReference type="SUPFAM" id="SSF52833">
    <property type="entry name" value="Thioredoxin-like"/>
    <property type="match status" value="1"/>
</dbReference>
<evidence type="ECO:0000256" key="2">
    <source>
        <dbReference type="SAM" id="MobiDB-lite"/>
    </source>
</evidence>
<evidence type="ECO:0000313" key="4">
    <source>
        <dbReference type="EMBL" id="KAG0461230.1"/>
    </source>
</evidence>
<dbReference type="Pfam" id="PF13432">
    <property type="entry name" value="TPR_16"/>
    <property type="match status" value="1"/>
</dbReference>
<dbReference type="Pfam" id="PF13414">
    <property type="entry name" value="TPR_11"/>
    <property type="match status" value="1"/>
</dbReference>
<dbReference type="InterPro" id="IPR013766">
    <property type="entry name" value="Thioredoxin_domain"/>
</dbReference>
<reference evidence="6 7" key="1">
    <citation type="journal article" date="2020" name="Nat. Food">
        <title>A phased Vanilla planifolia genome enables genetic improvement of flavour and production.</title>
        <authorList>
            <person name="Hasing T."/>
            <person name="Tang H."/>
            <person name="Brym M."/>
            <person name="Khazi F."/>
            <person name="Huang T."/>
            <person name="Chambers A.H."/>
        </authorList>
    </citation>
    <scope>NUCLEOTIDE SEQUENCE [LARGE SCALE GENOMIC DNA]</scope>
    <source>
        <tissue evidence="4">Leaf</tissue>
    </source>
</reference>
<dbReference type="Gene3D" id="3.40.30.10">
    <property type="entry name" value="Glutaredoxin"/>
    <property type="match status" value="1"/>
</dbReference>
<feature type="compositionally biased region" description="Basic and acidic residues" evidence="2">
    <location>
        <begin position="1"/>
        <end position="41"/>
    </location>
</feature>
<proteinExistence type="predicted"/>
<protein>
    <recommendedName>
        <fullName evidence="3">Thioredoxin domain-containing protein</fullName>
    </recommendedName>
</protein>
<dbReference type="InterPro" id="IPR036249">
    <property type="entry name" value="Thioredoxin-like_sf"/>
</dbReference>
<dbReference type="PANTHER" id="PTHR46050">
    <property type="entry name" value="TPR REPEAT-CONTAINING THIOREDOXIN"/>
    <property type="match status" value="1"/>
</dbReference>
<evidence type="ECO:0000259" key="3">
    <source>
        <dbReference type="Pfam" id="PF00085"/>
    </source>
</evidence>